<feature type="non-terminal residue" evidence="13">
    <location>
        <position position="1"/>
    </location>
</feature>
<dbReference type="SMART" id="SM00615">
    <property type="entry name" value="EPH_lbd"/>
    <property type="match status" value="1"/>
</dbReference>
<dbReference type="SUPFAM" id="SSF49785">
    <property type="entry name" value="Galactose-binding domain-like"/>
    <property type="match status" value="1"/>
</dbReference>
<keyword evidence="7 10" id="KW-0472">Membrane</keyword>
<evidence type="ECO:0000313" key="14">
    <source>
        <dbReference type="Proteomes" id="UP000292052"/>
    </source>
</evidence>
<feature type="transmembrane region" description="Helical" evidence="10">
    <location>
        <begin position="58"/>
        <end position="80"/>
    </location>
</feature>
<dbReference type="PROSITE" id="PS00791">
    <property type="entry name" value="RECEPTOR_TYR_KIN_V_2"/>
    <property type="match status" value="1"/>
</dbReference>
<dbReference type="AlphaFoldDB" id="A0A482V842"/>
<dbReference type="Pfam" id="PF25599">
    <property type="entry name" value="Ephrin_CRD"/>
    <property type="match status" value="1"/>
</dbReference>
<dbReference type="EMBL" id="QDEB01128903">
    <property type="protein sequence ID" value="RZB39364.1"/>
    <property type="molecule type" value="Genomic_DNA"/>
</dbReference>
<dbReference type="GO" id="GO:0005886">
    <property type="term" value="C:plasma membrane"/>
    <property type="evidence" value="ECO:0007669"/>
    <property type="project" value="TreeGrafter"/>
</dbReference>
<dbReference type="Gene3D" id="2.60.40.1770">
    <property type="entry name" value="ephrin a2 ectodomain"/>
    <property type="match status" value="1"/>
</dbReference>
<evidence type="ECO:0000256" key="2">
    <source>
        <dbReference type="ARBA" id="ARBA00022692"/>
    </source>
</evidence>
<keyword evidence="3" id="KW-0677">Repeat</keyword>
<dbReference type="InterPro" id="IPR001090">
    <property type="entry name" value="Ephrin_rcpt_lig-bd_dom"/>
</dbReference>
<dbReference type="SUPFAM" id="SSF49265">
    <property type="entry name" value="Fibronectin type III"/>
    <property type="match status" value="1"/>
</dbReference>
<dbReference type="InterPro" id="IPR036116">
    <property type="entry name" value="FN3_sf"/>
</dbReference>
<comment type="subcellular location">
    <subcellularLocation>
        <location evidence="1">Membrane</location>
        <topology evidence="1">Single-pass membrane protein</topology>
    </subcellularLocation>
</comment>
<dbReference type="Pfam" id="PF07699">
    <property type="entry name" value="Ephrin_rec_like"/>
    <property type="match status" value="1"/>
</dbReference>
<dbReference type="PANTHER" id="PTHR46877:SF14">
    <property type="entry name" value="RECEPTOR PROTEIN-TYROSINE KINASE"/>
    <property type="match status" value="1"/>
</dbReference>
<dbReference type="OrthoDB" id="4062651at2759"/>
<protein>
    <submittedName>
        <fullName evidence="13">Ephrin type-A receptor 4-B</fullName>
    </submittedName>
</protein>
<dbReference type="STRING" id="1661398.A0A482V842"/>
<dbReference type="FunFam" id="2.60.40.1770:FF:000005">
    <property type="entry name" value="Eph receptor tyrosine kinase"/>
    <property type="match status" value="1"/>
</dbReference>
<evidence type="ECO:0000313" key="13">
    <source>
        <dbReference type="EMBL" id="RZB39364.1"/>
    </source>
</evidence>
<sequence>WVEESFTNFQKGINWRSYVVCDVAYNNVNNWLWTPFIDRGVANRIYIEIKFTIRDCSLFPGITIHVFVFTNFFLICFFFPGNALSCKETFSLLYYEFDAATREPPPWDAERYKLIGRIAAGEGRFNSNSEVNINTEVKSIPVTKKGVYFAFRDQGACISLLAIKVYYITCPEVTINFAKFPATPTGKEITIIEQATGSCVANAEVVAATPTYLCKGDGKWTLPTGGCKCKAGFQPDVEKQTCNVCGPGTYKSEVGDGSCLSCPEHSMGQDYGLSECRCNNGYYRAASDPKNMSCTQPPSAPQNLTVNFVDQSTVALSWSPPENLGGRNDIVYRIQCDACSLGLVQYNPHTVSDRS</sequence>
<keyword evidence="14" id="KW-1185">Reference proteome</keyword>
<dbReference type="PROSITE" id="PS50853">
    <property type="entry name" value="FN3"/>
    <property type="match status" value="1"/>
</dbReference>
<feature type="domain" description="Eph LBD" evidence="12">
    <location>
        <begin position="1"/>
        <end position="175"/>
    </location>
</feature>
<comment type="caution">
    <text evidence="13">The sequence shown here is derived from an EMBL/GenBank/DDBJ whole genome shotgun (WGS) entry which is preliminary data.</text>
</comment>
<feature type="non-terminal residue" evidence="13">
    <location>
        <position position="355"/>
    </location>
</feature>
<evidence type="ECO:0000256" key="6">
    <source>
        <dbReference type="ARBA" id="ARBA00022989"/>
    </source>
</evidence>
<keyword evidence="4" id="KW-0547">Nucleotide-binding</keyword>
<keyword evidence="8 13" id="KW-0675">Receptor</keyword>
<dbReference type="InterPro" id="IPR003961">
    <property type="entry name" value="FN3_dom"/>
</dbReference>
<dbReference type="SMART" id="SM01411">
    <property type="entry name" value="Ephrin_rec_like"/>
    <property type="match status" value="1"/>
</dbReference>
<keyword evidence="5" id="KW-0067">ATP-binding</keyword>
<evidence type="ECO:0000256" key="10">
    <source>
        <dbReference type="SAM" id="Phobius"/>
    </source>
</evidence>
<dbReference type="PROSITE" id="PS51550">
    <property type="entry name" value="EPH_LBD"/>
    <property type="match status" value="1"/>
</dbReference>
<dbReference type="Pfam" id="PF01404">
    <property type="entry name" value="Ephrin_lbd"/>
    <property type="match status" value="2"/>
</dbReference>
<dbReference type="PANTHER" id="PTHR46877">
    <property type="entry name" value="EPH RECEPTOR A5"/>
    <property type="match status" value="1"/>
</dbReference>
<evidence type="ECO:0000256" key="7">
    <source>
        <dbReference type="ARBA" id="ARBA00023136"/>
    </source>
</evidence>
<dbReference type="Gene3D" id="2.60.120.260">
    <property type="entry name" value="Galactose-binding domain-like"/>
    <property type="match status" value="1"/>
</dbReference>
<dbReference type="InterPro" id="IPR008979">
    <property type="entry name" value="Galactose-bd-like_sf"/>
</dbReference>
<dbReference type="CDD" id="cd00063">
    <property type="entry name" value="FN3"/>
    <property type="match status" value="1"/>
</dbReference>
<keyword evidence="2 10" id="KW-0812">Transmembrane</keyword>
<dbReference type="InterPro" id="IPR050449">
    <property type="entry name" value="Ephrin_rcpt_TKs"/>
</dbReference>
<evidence type="ECO:0000259" key="12">
    <source>
        <dbReference type="PROSITE" id="PS51550"/>
    </source>
</evidence>
<evidence type="ECO:0000256" key="3">
    <source>
        <dbReference type="ARBA" id="ARBA00022737"/>
    </source>
</evidence>
<dbReference type="FunFam" id="2.10.50.10:FF:000001">
    <property type="entry name" value="Ephrin type-A receptor 5"/>
    <property type="match status" value="1"/>
</dbReference>
<dbReference type="GO" id="GO:0007411">
    <property type="term" value="P:axon guidance"/>
    <property type="evidence" value="ECO:0007669"/>
    <property type="project" value="TreeGrafter"/>
</dbReference>
<organism evidence="13 14">
    <name type="scientific">Asbolus verrucosus</name>
    <name type="common">Desert ironclad beetle</name>
    <dbReference type="NCBI Taxonomy" id="1661398"/>
    <lineage>
        <taxon>Eukaryota</taxon>
        <taxon>Metazoa</taxon>
        <taxon>Ecdysozoa</taxon>
        <taxon>Arthropoda</taxon>
        <taxon>Hexapoda</taxon>
        <taxon>Insecta</taxon>
        <taxon>Pterygota</taxon>
        <taxon>Neoptera</taxon>
        <taxon>Endopterygota</taxon>
        <taxon>Coleoptera</taxon>
        <taxon>Polyphaga</taxon>
        <taxon>Cucujiformia</taxon>
        <taxon>Tenebrionidae</taxon>
        <taxon>Pimeliinae</taxon>
        <taxon>Asbolus</taxon>
    </lineage>
</organism>
<dbReference type="InterPro" id="IPR001426">
    <property type="entry name" value="Tyr_kinase_rcpt_V_CS"/>
</dbReference>
<name>A0A482V842_ASBVE</name>
<dbReference type="GO" id="GO:0005524">
    <property type="term" value="F:ATP binding"/>
    <property type="evidence" value="ECO:0007669"/>
    <property type="project" value="UniProtKB-KW"/>
</dbReference>
<evidence type="ECO:0000256" key="1">
    <source>
        <dbReference type="ARBA" id="ARBA00004167"/>
    </source>
</evidence>
<dbReference type="Gene3D" id="2.10.50.10">
    <property type="entry name" value="Tumor Necrosis Factor Receptor, subunit A, domain 2"/>
    <property type="match status" value="1"/>
</dbReference>
<dbReference type="InterPro" id="IPR013783">
    <property type="entry name" value="Ig-like_fold"/>
</dbReference>
<evidence type="ECO:0000256" key="4">
    <source>
        <dbReference type="ARBA" id="ARBA00022741"/>
    </source>
</evidence>
<keyword evidence="6 10" id="KW-1133">Transmembrane helix</keyword>
<dbReference type="GO" id="GO:0030425">
    <property type="term" value="C:dendrite"/>
    <property type="evidence" value="ECO:0007669"/>
    <property type="project" value="TreeGrafter"/>
</dbReference>
<dbReference type="InterPro" id="IPR011641">
    <property type="entry name" value="Tyr-kin_ephrin_A/B_rcpt-like"/>
</dbReference>
<dbReference type="GO" id="GO:0005005">
    <property type="term" value="F:transmembrane-ephrin receptor activity"/>
    <property type="evidence" value="ECO:0007669"/>
    <property type="project" value="TreeGrafter"/>
</dbReference>
<evidence type="ECO:0000256" key="9">
    <source>
        <dbReference type="ARBA" id="ARBA00023180"/>
    </source>
</evidence>
<evidence type="ECO:0000259" key="11">
    <source>
        <dbReference type="PROSITE" id="PS50853"/>
    </source>
</evidence>
<reference evidence="13 14" key="1">
    <citation type="submission" date="2017-03" db="EMBL/GenBank/DDBJ databases">
        <title>Genome of the blue death feigning beetle - Asbolus verrucosus.</title>
        <authorList>
            <person name="Rider S.D."/>
        </authorList>
    </citation>
    <scope>NUCLEOTIDE SEQUENCE [LARGE SCALE GENOMIC DNA]</scope>
    <source>
        <strain evidence="13">Butters</strain>
        <tissue evidence="13">Head and leg muscle</tissue>
    </source>
</reference>
<accession>A0A482V842</accession>
<gene>
    <name evidence="13" type="ORF">BDFB_012264</name>
</gene>
<dbReference type="Proteomes" id="UP000292052">
    <property type="component" value="Unassembled WGS sequence"/>
</dbReference>
<dbReference type="Gene3D" id="2.60.40.10">
    <property type="entry name" value="Immunoglobulins"/>
    <property type="match status" value="1"/>
</dbReference>
<keyword evidence="9" id="KW-0325">Glycoprotein</keyword>
<evidence type="ECO:0000256" key="5">
    <source>
        <dbReference type="ARBA" id="ARBA00022840"/>
    </source>
</evidence>
<feature type="domain" description="Fibronectin type-III" evidence="11">
    <location>
        <begin position="300"/>
        <end position="355"/>
    </location>
</feature>
<evidence type="ECO:0000256" key="8">
    <source>
        <dbReference type="ARBA" id="ARBA00023170"/>
    </source>
</evidence>
<proteinExistence type="predicted"/>